<organism evidence="3 4">
    <name type="scientific">Sphingomonas aerophila</name>
    <dbReference type="NCBI Taxonomy" id="1344948"/>
    <lineage>
        <taxon>Bacteria</taxon>
        <taxon>Pseudomonadati</taxon>
        <taxon>Pseudomonadota</taxon>
        <taxon>Alphaproteobacteria</taxon>
        <taxon>Sphingomonadales</taxon>
        <taxon>Sphingomonadaceae</taxon>
        <taxon>Sphingomonas</taxon>
    </lineage>
</organism>
<protein>
    <submittedName>
        <fullName evidence="3">Undecaprenyl-diphosphatase</fullName>
        <ecNumber evidence="3">3.6.1.27</ecNumber>
    </submittedName>
</protein>
<feature type="domain" description="Phosphatidic acid phosphatase type 2/haloperoxidase" evidence="2">
    <location>
        <begin position="80"/>
        <end position="189"/>
    </location>
</feature>
<gene>
    <name evidence="3" type="ORF">FHS94_001299</name>
</gene>
<dbReference type="SUPFAM" id="SSF48317">
    <property type="entry name" value="Acid phosphatase/Vanadium-dependent haloperoxidase"/>
    <property type="match status" value="1"/>
</dbReference>
<reference evidence="3 4" key="1">
    <citation type="submission" date="2020-08" db="EMBL/GenBank/DDBJ databases">
        <title>Genomic Encyclopedia of Type Strains, Phase IV (KMG-IV): sequencing the most valuable type-strain genomes for metagenomic binning, comparative biology and taxonomic classification.</title>
        <authorList>
            <person name="Goeker M."/>
        </authorList>
    </citation>
    <scope>NUCLEOTIDE SEQUENCE [LARGE SCALE GENOMIC DNA]</scope>
    <source>
        <strain evidence="3 4">DSM 100044</strain>
    </source>
</reference>
<proteinExistence type="predicted"/>
<dbReference type="Proteomes" id="UP000546200">
    <property type="component" value="Unassembled WGS sequence"/>
</dbReference>
<comment type="caution">
    <text evidence="3">The sequence shown here is derived from an EMBL/GenBank/DDBJ whole genome shotgun (WGS) entry which is preliminary data.</text>
</comment>
<keyword evidence="3" id="KW-0378">Hydrolase</keyword>
<evidence type="ECO:0000313" key="4">
    <source>
        <dbReference type="Proteomes" id="UP000546200"/>
    </source>
</evidence>
<dbReference type="AlphaFoldDB" id="A0A7W9BC49"/>
<dbReference type="EC" id="3.6.1.27" evidence="3"/>
<evidence type="ECO:0000259" key="2">
    <source>
        <dbReference type="Pfam" id="PF01569"/>
    </source>
</evidence>
<feature type="region of interest" description="Disordered" evidence="1">
    <location>
        <begin position="1"/>
        <end position="23"/>
    </location>
</feature>
<dbReference type="Gene3D" id="1.20.144.10">
    <property type="entry name" value="Phosphatidic acid phosphatase type 2/haloperoxidase"/>
    <property type="match status" value="1"/>
</dbReference>
<evidence type="ECO:0000313" key="3">
    <source>
        <dbReference type="EMBL" id="MBB5714468.1"/>
    </source>
</evidence>
<dbReference type="InterPro" id="IPR036938">
    <property type="entry name" value="PAP2/HPO_sf"/>
</dbReference>
<evidence type="ECO:0000256" key="1">
    <source>
        <dbReference type="SAM" id="MobiDB-lite"/>
    </source>
</evidence>
<accession>A0A7W9BC49</accession>
<dbReference type="RefSeq" id="WP_184055785.1">
    <property type="nucleotide sequence ID" value="NZ_JACIJK010000003.1"/>
</dbReference>
<dbReference type="GO" id="GO:0050380">
    <property type="term" value="F:undecaprenyl-diphosphatase activity"/>
    <property type="evidence" value="ECO:0007669"/>
    <property type="project" value="UniProtKB-EC"/>
</dbReference>
<dbReference type="InterPro" id="IPR000326">
    <property type="entry name" value="PAP2/HPO"/>
</dbReference>
<keyword evidence="4" id="KW-1185">Reference proteome</keyword>
<name>A0A7W9BC49_9SPHN</name>
<dbReference type="Pfam" id="PF01569">
    <property type="entry name" value="PAP2"/>
    <property type="match status" value="1"/>
</dbReference>
<dbReference type="EMBL" id="JACIJK010000003">
    <property type="protein sequence ID" value="MBB5714468.1"/>
    <property type="molecule type" value="Genomic_DNA"/>
</dbReference>
<sequence length="217" mass="22649">MGKSTKKVAGAARKIARKTGETDQRVTHTVAAVRETRPARIVALLMECADQPELITASLGTIGAGVVAKRPDLVRGGARMLASHLVATGMKMLVKQQVDRTRPKKALAEGEHRFEAGHSHDHEMNSLPSGHTAGAVAVARAASHEIDGVAVPATIATGAVAAAQVPTGSHYLTDVIAGGMIGWAAEAVVGAVFDRFEAKQEERVDGKRSVPSQKTIG</sequence>